<dbReference type="AlphaFoldDB" id="A0A1I1V446"/>
<dbReference type="EMBL" id="FOLO01000105">
    <property type="protein sequence ID" value="SFD76788.1"/>
    <property type="molecule type" value="Genomic_DNA"/>
</dbReference>
<protein>
    <submittedName>
        <fullName evidence="2">Uncharacterized protein</fullName>
    </submittedName>
</protein>
<evidence type="ECO:0000313" key="2">
    <source>
        <dbReference type="EMBL" id="SFD76788.1"/>
    </source>
</evidence>
<keyword evidence="3" id="KW-1185">Reference proteome</keyword>
<reference evidence="2 3" key="1">
    <citation type="submission" date="2016-10" db="EMBL/GenBank/DDBJ databases">
        <authorList>
            <person name="de Groot N.N."/>
        </authorList>
    </citation>
    <scope>NUCLEOTIDE SEQUENCE [LARGE SCALE GENOMIC DNA]</scope>
    <source>
        <strain evidence="2 3">DSM 6059</strain>
    </source>
</reference>
<dbReference type="Gene3D" id="2.100.10.50">
    <property type="match status" value="1"/>
</dbReference>
<name>A0A1I1V446_9GAMM</name>
<dbReference type="Proteomes" id="UP000198862">
    <property type="component" value="Unassembled WGS sequence"/>
</dbReference>
<evidence type="ECO:0000256" key="1">
    <source>
        <dbReference type="SAM" id="SignalP"/>
    </source>
</evidence>
<accession>A0A1I1V446</accession>
<proteinExistence type="predicted"/>
<evidence type="ECO:0000313" key="3">
    <source>
        <dbReference type="Proteomes" id="UP000198862"/>
    </source>
</evidence>
<dbReference type="OrthoDB" id="6463208at2"/>
<sequence length="219" mass="23811">MNYFTKTIMTSGITMLLSLSSMNVLAATPPSDTMSSSSGWQNLYIGNFTSYSSENDNSVGHHCHYSDPKFNLQFNKVDLNDGVGGTFIYMCGGNSTYKWNSKLNQTDARVTDIGFVIRGNKQSYSNIISECTAAYGGGPWFANLRDLNTEAGGDYIYLCYQTQPGKTPITKIKISASNDKTTSLNSCLQGTRKIVKNTKGSTADLNDGAGGKWISVCID</sequence>
<dbReference type="RefSeq" id="WP_091991934.1">
    <property type="nucleotide sequence ID" value="NZ_FOLO01000105.1"/>
</dbReference>
<keyword evidence="1" id="KW-0732">Signal</keyword>
<feature type="chain" id="PRO_5011458406" evidence="1">
    <location>
        <begin position="27"/>
        <end position="219"/>
    </location>
</feature>
<feature type="signal peptide" evidence="1">
    <location>
        <begin position="1"/>
        <end position="26"/>
    </location>
</feature>
<gene>
    <name evidence="2" type="ORF">SAMN02745724_05400</name>
</gene>
<organism evidence="2 3">
    <name type="scientific">Pseudoalteromonas denitrificans DSM 6059</name>
    <dbReference type="NCBI Taxonomy" id="1123010"/>
    <lineage>
        <taxon>Bacteria</taxon>
        <taxon>Pseudomonadati</taxon>
        <taxon>Pseudomonadota</taxon>
        <taxon>Gammaproteobacteria</taxon>
        <taxon>Alteromonadales</taxon>
        <taxon>Pseudoalteromonadaceae</taxon>
        <taxon>Pseudoalteromonas</taxon>
    </lineage>
</organism>